<organism evidence="10 11">
    <name type="scientific">Paracoccus panacisoli</name>
    <dbReference type="NCBI Taxonomy" id="1510163"/>
    <lineage>
        <taxon>Bacteria</taxon>
        <taxon>Pseudomonadati</taxon>
        <taxon>Pseudomonadota</taxon>
        <taxon>Alphaproteobacteria</taxon>
        <taxon>Rhodobacterales</taxon>
        <taxon>Paracoccaceae</taxon>
        <taxon>Paracoccus</taxon>
    </lineage>
</organism>
<dbReference type="Gene3D" id="1.20.1540.10">
    <property type="entry name" value="Rhomboid-like"/>
    <property type="match status" value="1"/>
</dbReference>
<comment type="caution">
    <text evidence="10">The sequence shown here is derived from an EMBL/GenBank/DDBJ whole genome shotgun (WGS) entry which is preliminary data.</text>
</comment>
<dbReference type="Pfam" id="PF01694">
    <property type="entry name" value="Rhomboid"/>
    <property type="match status" value="1"/>
</dbReference>
<keyword evidence="6 8" id="KW-0472">Membrane</keyword>
<dbReference type="RefSeq" id="WP_394321350.1">
    <property type="nucleotide sequence ID" value="NZ_JBHMQU010000081.1"/>
</dbReference>
<evidence type="ECO:0000256" key="6">
    <source>
        <dbReference type="ARBA" id="ARBA00023136"/>
    </source>
</evidence>
<dbReference type="InterPro" id="IPR035952">
    <property type="entry name" value="Rhomboid-like_sf"/>
</dbReference>
<keyword evidence="5 8" id="KW-1133">Transmembrane helix</keyword>
<dbReference type="GO" id="GO:0008233">
    <property type="term" value="F:peptidase activity"/>
    <property type="evidence" value="ECO:0007669"/>
    <property type="project" value="UniProtKB-KW"/>
</dbReference>
<protein>
    <submittedName>
        <fullName evidence="10">Rhomboid family intramembrane serine protease</fullName>
        <ecNumber evidence="10">3.4.21.-</ecNumber>
    </submittedName>
</protein>
<evidence type="ECO:0000256" key="4">
    <source>
        <dbReference type="ARBA" id="ARBA00022801"/>
    </source>
</evidence>
<gene>
    <name evidence="10" type="ORF">ACFHYO_14625</name>
</gene>
<feature type="transmembrane region" description="Helical" evidence="8">
    <location>
        <begin position="170"/>
        <end position="190"/>
    </location>
</feature>
<feature type="transmembrane region" description="Helical" evidence="8">
    <location>
        <begin position="227"/>
        <end position="246"/>
    </location>
</feature>
<feature type="region of interest" description="Disordered" evidence="7">
    <location>
        <begin position="1"/>
        <end position="40"/>
    </location>
</feature>
<dbReference type="InterPro" id="IPR050925">
    <property type="entry name" value="Rhomboid_protease_S54"/>
</dbReference>
<proteinExistence type="inferred from homology"/>
<comment type="similarity">
    <text evidence="2">Belongs to the peptidase S54 family.</text>
</comment>
<evidence type="ECO:0000313" key="10">
    <source>
        <dbReference type="EMBL" id="MFC0813336.1"/>
    </source>
</evidence>
<evidence type="ECO:0000256" key="7">
    <source>
        <dbReference type="SAM" id="MobiDB-lite"/>
    </source>
</evidence>
<feature type="domain" description="Peptidase S54 rhomboid" evidence="9">
    <location>
        <begin position="109"/>
        <end position="244"/>
    </location>
</feature>
<keyword evidence="11" id="KW-1185">Reference proteome</keyword>
<dbReference type="Proteomes" id="UP001589920">
    <property type="component" value="Unassembled WGS sequence"/>
</dbReference>
<comment type="subcellular location">
    <subcellularLocation>
        <location evidence="1">Membrane</location>
        <topology evidence="1">Multi-pass membrane protein</topology>
    </subcellularLocation>
</comment>
<dbReference type="GO" id="GO:0006508">
    <property type="term" value="P:proteolysis"/>
    <property type="evidence" value="ECO:0007669"/>
    <property type="project" value="UniProtKB-KW"/>
</dbReference>
<accession>A0ABV6T8W0</accession>
<name>A0ABV6T8W0_9RHOB</name>
<evidence type="ECO:0000256" key="3">
    <source>
        <dbReference type="ARBA" id="ARBA00022692"/>
    </source>
</evidence>
<dbReference type="PANTHER" id="PTHR43731:SF14">
    <property type="entry name" value="PRESENILIN-ASSOCIATED RHOMBOID-LIKE PROTEIN, MITOCHONDRIAL"/>
    <property type="match status" value="1"/>
</dbReference>
<feature type="transmembrane region" description="Helical" evidence="8">
    <location>
        <begin position="146"/>
        <end position="164"/>
    </location>
</feature>
<reference evidence="10 11" key="1">
    <citation type="submission" date="2024-09" db="EMBL/GenBank/DDBJ databases">
        <authorList>
            <person name="Sun Q."/>
            <person name="Mori K."/>
        </authorList>
    </citation>
    <scope>NUCLEOTIDE SEQUENCE [LARGE SCALE GENOMIC DNA]</scope>
    <source>
        <strain evidence="10 11">KCTC 42086</strain>
    </source>
</reference>
<evidence type="ECO:0000256" key="1">
    <source>
        <dbReference type="ARBA" id="ARBA00004141"/>
    </source>
</evidence>
<feature type="transmembrane region" description="Helical" evidence="8">
    <location>
        <begin position="110"/>
        <end position="134"/>
    </location>
</feature>
<keyword evidence="3 8" id="KW-0812">Transmembrane</keyword>
<evidence type="ECO:0000313" key="11">
    <source>
        <dbReference type="Proteomes" id="UP001589920"/>
    </source>
</evidence>
<dbReference type="EMBL" id="JBHMQU010000081">
    <property type="protein sequence ID" value="MFC0813336.1"/>
    <property type="molecule type" value="Genomic_DNA"/>
</dbReference>
<evidence type="ECO:0000259" key="9">
    <source>
        <dbReference type="Pfam" id="PF01694"/>
    </source>
</evidence>
<keyword evidence="10" id="KW-0645">Protease</keyword>
<feature type="transmembrane region" description="Helical" evidence="8">
    <location>
        <begin position="48"/>
        <end position="70"/>
    </location>
</feature>
<sequence length="256" mass="26828">MPDVGRVADEPEPTESAPLPPPSATPTAVSPAMPPPSAGASCPTRARVGIGILVLITSLCVGIEAALLLSDWGWIGHGRLRRLAYAYGGFWPGLLRGWQPNFLAQPVSMFATYGFLHGGVLHLGFNMATLWSLGRPLIESGGPRRFVILWAASQIMGGVGYAALSSQPQPMVGASGALFGLAGGWLASAWNAAVNDRQTHFGVIRVMVALVGLNVLMMIFTQGQLAWQAHLGGFIGGWVAAVVTRLPQPASLSAAR</sequence>
<dbReference type="PANTHER" id="PTHR43731">
    <property type="entry name" value="RHOMBOID PROTEASE"/>
    <property type="match status" value="1"/>
</dbReference>
<evidence type="ECO:0000256" key="2">
    <source>
        <dbReference type="ARBA" id="ARBA00009045"/>
    </source>
</evidence>
<dbReference type="InterPro" id="IPR022764">
    <property type="entry name" value="Peptidase_S54_rhomboid_dom"/>
</dbReference>
<evidence type="ECO:0000256" key="8">
    <source>
        <dbReference type="SAM" id="Phobius"/>
    </source>
</evidence>
<evidence type="ECO:0000256" key="5">
    <source>
        <dbReference type="ARBA" id="ARBA00022989"/>
    </source>
</evidence>
<feature type="transmembrane region" description="Helical" evidence="8">
    <location>
        <begin position="202"/>
        <end position="221"/>
    </location>
</feature>
<dbReference type="SUPFAM" id="SSF144091">
    <property type="entry name" value="Rhomboid-like"/>
    <property type="match status" value="1"/>
</dbReference>
<dbReference type="EC" id="3.4.21.-" evidence="10"/>
<keyword evidence="4 10" id="KW-0378">Hydrolase</keyword>